<feature type="region of interest" description="Disordered" evidence="1">
    <location>
        <begin position="475"/>
        <end position="505"/>
    </location>
</feature>
<feature type="compositionally biased region" description="Polar residues" evidence="1">
    <location>
        <begin position="307"/>
        <end position="330"/>
    </location>
</feature>
<feature type="region of interest" description="Disordered" evidence="1">
    <location>
        <begin position="403"/>
        <end position="450"/>
    </location>
</feature>
<dbReference type="Proteomes" id="UP001458880">
    <property type="component" value="Unassembled WGS sequence"/>
</dbReference>
<name>A0AAW1JV47_POPJA</name>
<proteinExistence type="predicted"/>
<evidence type="ECO:0000256" key="1">
    <source>
        <dbReference type="SAM" id="MobiDB-lite"/>
    </source>
</evidence>
<sequence>MESTSTAEQDYPATEAKDKKPEESNQPPSPNALKVAATECLNSWIYYLQMLNSLCSAGLRLSQALTNLAQVQNVSLASQCVASWDELAKSTIVASHTVKTHIAAAMQDMMIGETFTEDDSQRQQDHNQQIITENILTFINLQYQFSLAGCECLGYMAMCPSCQTTAGGTHDPECTHISPLTKSPLNPEPRVASPFNEPIRGPSPVHTFADTIRGPGYIESIRGPLPNPGQLHTMKYPFPGRGSRSPLHFPLFPLSGQRRWSEAAAGDVGAEGGEATMRRWSMPWDCGRIEAAPWQQRYLPSKLAVPASTSQDRSRSATPDTSPQPGTITSGEGLAEAIQLLSCRPTRCAIPHGPFPGHPLQGIPYTPTQWPETHEERMHRRMYGSHMQRGNWQSIDVPSASGMPATEHFDIFPPGMPLTSRKSSSSTDSSSCLSIHSRSTTSSSERGSEGYCGGGDALRMPSNFYSMWSGNEHLPFIRLPESQEPQDDSDTEDTPTEGKPYPRPS</sequence>
<dbReference type="EMBL" id="JASPKY010000334">
    <property type="protein sequence ID" value="KAK9708207.1"/>
    <property type="molecule type" value="Genomic_DNA"/>
</dbReference>
<evidence type="ECO:0000313" key="3">
    <source>
        <dbReference type="EMBL" id="KAK9708207.1"/>
    </source>
</evidence>
<protein>
    <recommendedName>
        <fullName evidence="2">DUF4745 domain-containing protein</fullName>
    </recommendedName>
</protein>
<feature type="domain" description="DUF4745" evidence="2">
    <location>
        <begin position="34"/>
        <end position="151"/>
    </location>
</feature>
<dbReference type="AlphaFoldDB" id="A0AAW1JV47"/>
<dbReference type="InterPro" id="IPR031813">
    <property type="entry name" value="DUF4745"/>
</dbReference>
<evidence type="ECO:0000313" key="4">
    <source>
        <dbReference type="Proteomes" id="UP001458880"/>
    </source>
</evidence>
<feature type="compositionally biased region" description="Acidic residues" evidence="1">
    <location>
        <begin position="484"/>
        <end position="495"/>
    </location>
</feature>
<comment type="caution">
    <text evidence="3">The sequence shown here is derived from an EMBL/GenBank/DDBJ whole genome shotgun (WGS) entry which is preliminary data.</text>
</comment>
<feature type="compositionally biased region" description="Low complexity" evidence="1">
    <location>
        <begin position="420"/>
        <end position="445"/>
    </location>
</feature>
<keyword evidence="4" id="KW-1185">Reference proteome</keyword>
<feature type="region of interest" description="Disordered" evidence="1">
    <location>
        <begin position="304"/>
        <end position="330"/>
    </location>
</feature>
<gene>
    <name evidence="3" type="ORF">QE152_g27344</name>
</gene>
<accession>A0AAW1JV47</accession>
<reference evidence="3 4" key="1">
    <citation type="journal article" date="2024" name="BMC Genomics">
        <title>De novo assembly and annotation of Popillia japonica's genome with initial clues to its potential as an invasive pest.</title>
        <authorList>
            <person name="Cucini C."/>
            <person name="Boschi S."/>
            <person name="Funari R."/>
            <person name="Cardaioli E."/>
            <person name="Iannotti N."/>
            <person name="Marturano G."/>
            <person name="Paoli F."/>
            <person name="Bruttini M."/>
            <person name="Carapelli A."/>
            <person name="Frati F."/>
            <person name="Nardi F."/>
        </authorList>
    </citation>
    <scope>NUCLEOTIDE SEQUENCE [LARGE SCALE GENOMIC DNA]</scope>
    <source>
        <strain evidence="3">DMR45628</strain>
    </source>
</reference>
<evidence type="ECO:0000259" key="2">
    <source>
        <dbReference type="Pfam" id="PF15923"/>
    </source>
</evidence>
<dbReference type="Pfam" id="PF15923">
    <property type="entry name" value="DUF4745"/>
    <property type="match status" value="1"/>
</dbReference>
<feature type="region of interest" description="Disordered" evidence="1">
    <location>
        <begin position="1"/>
        <end position="31"/>
    </location>
</feature>
<organism evidence="3 4">
    <name type="scientific">Popillia japonica</name>
    <name type="common">Japanese beetle</name>
    <dbReference type="NCBI Taxonomy" id="7064"/>
    <lineage>
        <taxon>Eukaryota</taxon>
        <taxon>Metazoa</taxon>
        <taxon>Ecdysozoa</taxon>
        <taxon>Arthropoda</taxon>
        <taxon>Hexapoda</taxon>
        <taxon>Insecta</taxon>
        <taxon>Pterygota</taxon>
        <taxon>Neoptera</taxon>
        <taxon>Endopterygota</taxon>
        <taxon>Coleoptera</taxon>
        <taxon>Polyphaga</taxon>
        <taxon>Scarabaeiformia</taxon>
        <taxon>Scarabaeidae</taxon>
        <taxon>Rutelinae</taxon>
        <taxon>Popillia</taxon>
    </lineage>
</organism>